<evidence type="ECO:0000313" key="5">
    <source>
        <dbReference type="Proteomes" id="UP000501451"/>
    </source>
</evidence>
<feature type="region of interest" description="Disordered" evidence="2">
    <location>
        <begin position="109"/>
        <end position="134"/>
    </location>
</feature>
<dbReference type="InterPro" id="IPR002514">
    <property type="entry name" value="Transposase_8"/>
</dbReference>
<dbReference type="Proteomes" id="UP000501451">
    <property type="component" value="Chromosome"/>
</dbReference>
<accession>A0A6G7K9P9</accession>
<gene>
    <name evidence="4" type="ORF">G7057_05725</name>
</gene>
<dbReference type="Gene3D" id="1.10.10.10">
    <property type="entry name" value="Winged helix-like DNA-binding domain superfamily/Winged helix DNA-binding domain"/>
    <property type="match status" value="1"/>
</dbReference>
<protein>
    <submittedName>
        <fullName evidence="4">Transposase</fullName>
    </submittedName>
</protein>
<reference evidence="4 5" key="1">
    <citation type="journal article" date="2017" name="Int. J. Syst. Evol. Microbiol.">
        <title>Jeotgalibaca porci sp. nov. and Jeotgalibaca arthritidis sp. nov., isolated from pigs, and emended description of the genus Jeotgalibaca.</title>
        <authorList>
            <person name="Zamora L."/>
            <person name="Perez-Sancho M."/>
            <person name="Dominguez L."/>
            <person name="Fernandez-Garayzabal J.F."/>
            <person name="Vela A.I."/>
        </authorList>
    </citation>
    <scope>NUCLEOTIDE SEQUENCE [LARGE SCALE GENOMIC DNA]</scope>
    <source>
        <strain evidence="4 5">CECT 9157</strain>
    </source>
</reference>
<dbReference type="RefSeq" id="WP_166161961.1">
    <property type="nucleotide sequence ID" value="NZ_CP049740.1"/>
</dbReference>
<evidence type="ECO:0000313" key="4">
    <source>
        <dbReference type="EMBL" id="QII81999.1"/>
    </source>
</evidence>
<keyword evidence="5" id="KW-1185">Reference proteome</keyword>
<dbReference type="AlphaFoldDB" id="A0A6G7K9P9"/>
<dbReference type="Pfam" id="PF01527">
    <property type="entry name" value="HTH_Tnp_1"/>
    <property type="match status" value="1"/>
</dbReference>
<dbReference type="EMBL" id="CP049740">
    <property type="protein sequence ID" value="QII81999.1"/>
    <property type="molecule type" value="Genomic_DNA"/>
</dbReference>
<dbReference type="InterPro" id="IPR052057">
    <property type="entry name" value="IS150/IS1296_orfA-like"/>
</dbReference>
<evidence type="ECO:0000256" key="1">
    <source>
        <dbReference type="ARBA" id="ARBA00038232"/>
    </source>
</evidence>
<organism evidence="4 5">
    <name type="scientific">Jeotgalibaca arthritidis</name>
    <dbReference type="NCBI Taxonomy" id="1868794"/>
    <lineage>
        <taxon>Bacteria</taxon>
        <taxon>Bacillati</taxon>
        <taxon>Bacillota</taxon>
        <taxon>Bacilli</taxon>
        <taxon>Lactobacillales</taxon>
        <taxon>Carnobacteriaceae</taxon>
        <taxon>Jeotgalibaca</taxon>
    </lineage>
</organism>
<dbReference type="InterPro" id="IPR036388">
    <property type="entry name" value="WH-like_DNA-bd_sf"/>
</dbReference>
<comment type="similarity">
    <text evidence="1">Belongs to the IS150/IS1296 orfA family.</text>
</comment>
<name>A0A6G7K9P9_9LACT</name>
<proteinExistence type="inferred from homology"/>
<dbReference type="GO" id="GO:0003677">
    <property type="term" value="F:DNA binding"/>
    <property type="evidence" value="ECO:0007669"/>
    <property type="project" value="InterPro"/>
</dbReference>
<dbReference type="InterPro" id="IPR055247">
    <property type="entry name" value="InsJ-like_HTH"/>
</dbReference>
<evidence type="ECO:0000256" key="2">
    <source>
        <dbReference type="SAM" id="MobiDB-lite"/>
    </source>
</evidence>
<dbReference type="PANTHER" id="PTHR33795:SF1">
    <property type="entry name" value="INSERTION ELEMENT IS150 PROTEIN INSJ"/>
    <property type="match status" value="1"/>
</dbReference>
<dbReference type="GO" id="GO:0006313">
    <property type="term" value="P:DNA transposition"/>
    <property type="evidence" value="ECO:0007669"/>
    <property type="project" value="InterPro"/>
</dbReference>
<dbReference type="SUPFAM" id="SSF46689">
    <property type="entry name" value="Homeodomain-like"/>
    <property type="match status" value="2"/>
</dbReference>
<dbReference type="Pfam" id="PF13518">
    <property type="entry name" value="HTH_28"/>
    <property type="match status" value="1"/>
</dbReference>
<dbReference type="InterPro" id="IPR009057">
    <property type="entry name" value="Homeodomain-like_sf"/>
</dbReference>
<dbReference type="GO" id="GO:0004803">
    <property type="term" value="F:transposase activity"/>
    <property type="evidence" value="ECO:0007669"/>
    <property type="project" value="InterPro"/>
</dbReference>
<evidence type="ECO:0000259" key="3">
    <source>
        <dbReference type="Pfam" id="PF13518"/>
    </source>
</evidence>
<dbReference type="PANTHER" id="PTHR33795">
    <property type="entry name" value="INSERTION ELEMENT IS150 PROTEIN INSJ"/>
    <property type="match status" value="1"/>
</dbReference>
<dbReference type="KEGG" id="jar:G7057_05725"/>
<feature type="domain" description="Insertion element IS150 protein InsJ-like helix-turn-helix" evidence="3">
    <location>
        <begin position="65"/>
        <end position="118"/>
    </location>
</feature>
<sequence length="180" mass="20967">MGEKYNKELKIRIVREHNRGYSTKFLSDKFDIAHATIKTWCRQYHMYGEAGIEKSLSKTKYSGEFKRSVLNYKQLNKMSYAETAIHFSIKHSSTIANWQKIYDTKGFNGLNGSQGRPKKEGASDMVNKKRQPRKLTQSELEELIVLREKNQLLEAELAYLKKLDALIQKKSLTKKKPKSF</sequence>